<dbReference type="GO" id="GO:0003677">
    <property type="term" value="F:DNA binding"/>
    <property type="evidence" value="ECO:0007669"/>
    <property type="project" value="InterPro"/>
</dbReference>
<sequence>MNIIDAIINLVNNPVVGVKSHSQSNNRANQAGDDLEEYVKDLFSGSFNLNETQRIAQHAKAFSYLGNNSNPPDAMLRNGDAIEVKKIESKDSALALNSSHPKSKLSINDSMLTKACKDAEKWEEKDIIYIVGVVDKKKNLKHLAMVYGTDYCADAECYLKIKNQIKDGISNIGGIQFAETKELGRVNRIDPLNITYLRVRGMWGIENPWFVFNYIYQRDMEKSFNFMAIINEDKWNSFNNTDKLLAIQDSKLAISDIKIKNPNNPARLRNAKLITYYL</sequence>
<dbReference type="Proteomes" id="UP000254193">
    <property type="component" value="Unassembled WGS sequence"/>
</dbReference>
<dbReference type="REBASE" id="405355">
    <property type="entry name" value="Nla10618ORF1669P"/>
</dbReference>
<dbReference type="EMBL" id="UGRO01000002">
    <property type="protein sequence ID" value="SUA17949.1"/>
    <property type="molecule type" value="Genomic_DNA"/>
</dbReference>
<reference evidence="1 2" key="1">
    <citation type="submission" date="2018-06" db="EMBL/GenBank/DDBJ databases">
        <authorList>
            <consortium name="Pathogen Informatics"/>
            <person name="Doyle S."/>
        </authorList>
    </citation>
    <scope>NUCLEOTIDE SEQUENCE [LARGE SCALE GENOMIC DNA]</scope>
    <source>
        <strain evidence="1 2">NCTC10616</strain>
    </source>
</reference>
<evidence type="ECO:0000313" key="2">
    <source>
        <dbReference type="Proteomes" id="UP000254193"/>
    </source>
</evidence>
<dbReference type="Pfam" id="PF09521">
    <property type="entry name" value="RE_NgoPII"/>
    <property type="match status" value="1"/>
</dbReference>
<dbReference type="RefSeq" id="WP_036475228.1">
    <property type="nucleotide sequence ID" value="NZ_LR590477.1"/>
</dbReference>
<dbReference type="AlphaFoldDB" id="A0A378VME6"/>
<gene>
    <name evidence="1" type="ORF">NCTC10616_01660</name>
</gene>
<proteinExistence type="predicted"/>
<dbReference type="InterPro" id="IPR019046">
    <property type="entry name" value="Restrct_endonuc_II_NgoPII"/>
</dbReference>
<accession>A0A378VME6</accession>
<name>A0A378VME6_NEILA</name>
<dbReference type="GO" id="GO:0009307">
    <property type="term" value="P:DNA restriction-modification system"/>
    <property type="evidence" value="ECO:0007669"/>
    <property type="project" value="InterPro"/>
</dbReference>
<dbReference type="REBASE" id="405353">
    <property type="entry name" value="Nla10616ORF1661P"/>
</dbReference>
<dbReference type="GO" id="GO:0009036">
    <property type="term" value="F:type II site-specific deoxyribonuclease activity"/>
    <property type="evidence" value="ECO:0007669"/>
    <property type="project" value="InterPro"/>
</dbReference>
<protein>
    <submittedName>
        <fullName evidence="1">NgoPII restriction and modification</fullName>
    </submittedName>
</protein>
<evidence type="ECO:0000313" key="1">
    <source>
        <dbReference type="EMBL" id="SUA17949.1"/>
    </source>
</evidence>
<organism evidence="1 2">
    <name type="scientific">Neisseria lactamica</name>
    <dbReference type="NCBI Taxonomy" id="486"/>
    <lineage>
        <taxon>Bacteria</taxon>
        <taxon>Pseudomonadati</taxon>
        <taxon>Pseudomonadota</taxon>
        <taxon>Betaproteobacteria</taxon>
        <taxon>Neisseriales</taxon>
        <taxon>Neisseriaceae</taxon>
        <taxon>Neisseria</taxon>
    </lineage>
</organism>
<keyword evidence="2" id="KW-1185">Reference proteome</keyword>